<evidence type="ECO:0008006" key="5">
    <source>
        <dbReference type="Google" id="ProtNLM"/>
    </source>
</evidence>
<protein>
    <recommendedName>
        <fullName evidence="5">PH domain-containing protein</fullName>
    </recommendedName>
</protein>
<feature type="region of interest" description="Disordered" evidence="1">
    <location>
        <begin position="177"/>
        <end position="208"/>
    </location>
</feature>
<dbReference type="RefSeq" id="WP_149619258.1">
    <property type="nucleotide sequence ID" value="NZ_VOBL01000006.1"/>
</dbReference>
<keyword evidence="2" id="KW-0472">Membrane</keyword>
<reference evidence="3 4" key="1">
    <citation type="submission" date="2019-07" db="EMBL/GenBank/DDBJ databases">
        <title>Analysis of the biochemical properties, biological activity and biotechnological potential of siderophores and biosurfactants produced by Antarctic psychrotolerant bacteria.</title>
        <authorList>
            <person name="Styczynski M."/>
            <person name="Krucon T."/>
            <person name="Decewicz P."/>
            <person name="Dziewit L."/>
        </authorList>
    </citation>
    <scope>NUCLEOTIDE SEQUENCE [LARGE SCALE GENOMIC DNA]</scope>
    <source>
        <strain evidence="3 4">ANT_H27</strain>
    </source>
</reference>
<comment type="caution">
    <text evidence="3">The sequence shown here is derived from an EMBL/GenBank/DDBJ whole genome shotgun (WGS) entry which is preliminary data.</text>
</comment>
<feature type="transmembrane region" description="Helical" evidence="2">
    <location>
        <begin position="56"/>
        <end position="76"/>
    </location>
</feature>
<dbReference type="AlphaFoldDB" id="A0A5B0EGN5"/>
<dbReference type="Proteomes" id="UP000323856">
    <property type="component" value="Unassembled WGS sequence"/>
</dbReference>
<organism evidence="3 4">
    <name type="scientific">Paeniglutamicibacter gangotriensis</name>
    <dbReference type="NCBI Taxonomy" id="254787"/>
    <lineage>
        <taxon>Bacteria</taxon>
        <taxon>Bacillati</taxon>
        <taxon>Actinomycetota</taxon>
        <taxon>Actinomycetes</taxon>
        <taxon>Micrococcales</taxon>
        <taxon>Micrococcaceae</taxon>
        <taxon>Paeniglutamicibacter</taxon>
    </lineage>
</organism>
<gene>
    <name evidence="3" type="ORF">FQ154_07645</name>
</gene>
<keyword evidence="2" id="KW-0812">Transmembrane</keyword>
<evidence type="ECO:0000313" key="3">
    <source>
        <dbReference type="EMBL" id="KAA0977582.1"/>
    </source>
</evidence>
<dbReference type="EMBL" id="VOBL01000006">
    <property type="protein sequence ID" value="KAA0977582.1"/>
    <property type="molecule type" value="Genomic_DNA"/>
</dbReference>
<keyword evidence="2" id="KW-1133">Transmembrane helix</keyword>
<evidence type="ECO:0000256" key="1">
    <source>
        <dbReference type="SAM" id="MobiDB-lite"/>
    </source>
</evidence>
<sequence length="208" mass="23497">MKLILEKRERVLVKTRAHRRVLRGPLLGFLFLVAATSYLTGLLLREDLAPWLVEGRPLFLALLAVVSGVLLFIWCLRPWIRWANRYIYLTTERIVTKRGRRAAGQHSIGLYAIHDIVAVVRHNAPQLAPGTLRIVLGEDRVDITHVPAVARMRGHCVGAITALPHFPAVDGVNMVEGNGGLPPMRPTNEAHEQQHQHPQNPREWTEHE</sequence>
<feature type="transmembrane region" description="Helical" evidence="2">
    <location>
        <begin position="21"/>
        <end position="44"/>
    </location>
</feature>
<accession>A0A5B0EGN5</accession>
<dbReference type="OrthoDB" id="4966830at2"/>
<evidence type="ECO:0000313" key="4">
    <source>
        <dbReference type="Proteomes" id="UP000323856"/>
    </source>
</evidence>
<name>A0A5B0EGN5_9MICC</name>
<proteinExistence type="predicted"/>
<evidence type="ECO:0000256" key="2">
    <source>
        <dbReference type="SAM" id="Phobius"/>
    </source>
</evidence>